<accession>A0ABP9SA02</accession>
<keyword evidence="3" id="KW-1185">Reference proteome</keyword>
<keyword evidence="1" id="KW-1133">Transmembrane helix</keyword>
<evidence type="ECO:0000313" key="3">
    <source>
        <dbReference type="Proteomes" id="UP001501600"/>
    </source>
</evidence>
<proteinExistence type="predicted"/>
<evidence type="ECO:0000256" key="1">
    <source>
        <dbReference type="SAM" id="Phobius"/>
    </source>
</evidence>
<dbReference type="EMBL" id="BAABLF010000022">
    <property type="protein sequence ID" value="GAA5193269.1"/>
    <property type="molecule type" value="Genomic_DNA"/>
</dbReference>
<comment type="caution">
    <text evidence="2">The sequence shown here is derived from an EMBL/GenBank/DDBJ whole genome shotgun (WGS) entry which is preliminary data.</text>
</comment>
<dbReference type="Proteomes" id="UP001501600">
    <property type="component" value="Unassembled WGS sequence"/>
</dbReference>
<name>A0ABP9SA02_9GAMM</name>
<keyword evidence="1" id="KW-0812">Transmembrane</keyword>
<gene>
    <name evidence="2" type="ORF">GCM10025772_23910</name>
</gene>
<feature type="transmembrane region" description="Helical" evidence="1">
    <location>
        <begin position="43"/>
        <end position="67"/>
    </location>
</feature>
<sequence>MALSAMAQLKLSWLYASTLPSNSGAMAAGRVRGRIAITQYEKVVMVVGGGLFGLKSSVIVPVFVARLGGSQSRCTRR</sequence>
<keyword evidence="1" id="KW-0472">Membrane</keyword>
<reference evidence="3" key="1">
    <citation type="journal article" date="2019" name="Int. J. Syst. Evol. Microbiol.">
        <title>The Global Catalogue of Microorganisms (GCM) 10K type strain sequencing project: providing services to taxonomists for standard genome sequencing and annotation.</title>
        <authorList>
            <consortium name="The Broad Institute Genomics Platform"/>
            <consortium name="The Broad Institute Genome Sequencing Center for Infectious Disease"/>
            <person name="Wu L."/>
            <person name="Ma J."/>
        </authorList>
    </citation>
    <scope>NUCLEOTIDE SEQUENCE [LARGE SCALE GENOMIC DNA]</scope>
    <source>
        <strain evidence="3">JCM 18720</strain>
    </source>
</reference>
<evidence type="ECO:0000313" key="2">
    <source>
        <dbReference type="EMBL" id="GAA5193269.1"/>
    </source>
</evidence>
<organism evidence="2 3">
    <name type="scientific">Ferrimonas gelatinilytica</name>
    <dbReference type="NCBI Taxonomy" id="1255257"/>
    <lineage>
        <taxon>Bacteria</taxon>
        <taxon>Pseudomonadati</taxon>
        <taxon>Pseudomonadota</taxon>
        <taxon>Gammaproteobacteria</taxon>
        <taxon>Alteromonadales</taxon>
        <taxon>Ferrimonadaceae</taxon>
        <taxon>Ferrimonas</taxon>
    </lineage>
</organism>
<protein>
    <submittedName>
        <fullName evidence="2">Uncharacterized protein</fullName>
    </submittedName>
</protein>